<feature type="region of interest" description="Disordered" evidence="1">
    <location>
        <begin position="737"/>
        <end position="820"/>
    </location>
</feature>
<gene>
    <name evidence="2" type="ORF">EVG20_g5350</name>
</gene>
<feature type="region of interest" description="Disordered" evidence="1">
    <location>
        <begin position="611"/>
        <end position="638"/>
    </location>
</feature>
<feature type="compositionally biased region" description="Basic and acidic residues" evidence="1">
    <location>
        <begin position="684"/>
        <end position="693"/>
    </location>
</feature>
<feature type="compositionally biased region" description="Basic residues" evidence="1">
    <location>
        <begin position="15"/>
        <end position="24"/>
    </location>
</feature>
<feature type="region of interest" description="Disordered" evidence="1">
    <location>
        <begin position="409"/>
        <end position="447"/>
    </location>
</feature>
<feature type="compositionally biased region" description="Pro residues" evidence="1">
    <location>
        <begin position="44"/>
        <end position="54"/>
    </location>
</feature>
<feature type="region of interest" description="Disordered" evidence="1">
    <location>
        <begin position="311"/>
        <end position="369"/>
    </location>
</feature>
<dbReference type="Proteomes" id="UP000298327">
    <property type="component" value="Unassembled WGS sequence"/>
</dbReference>
<feature type="compositionally biased region" description="Polar residues" evidence="1">
    <location>
        <begin position="768"/>
        <end position="777"/>
    </location>
</feature>
<dbReference type="OrthoDB" id="3357948at2759"/>
<name>A0A4Y9YVP4_9AGAM</name>
<proteinExistence type="predicted"/>
<feature type="compositionally biased region" description="Basic and acidic residues" evidence="1">
    <location>
        <begin position="138"/>
        <end position="154"/>
    </location>
</feature>
<feature type="compositionally biased region" description="Low complexity" evidence="1">
    <location>
        <begin position="744"/>
        <end position="766"/>
    </location>
</feature>
<protein>
    <submittedName>
        <fullName evidence="2">Uncharacterized protein</fullName>
    </submittedName>
</protein>
<keyword evidence="3" id="KW-1185">Reference proteome</keyword>
<feature type="region of interest" description="Disordered" evidence="1">
    <location>
        <begin position="974"/>
        <end position="1005"/>
    </location>
</feature>
<feature type="region of interest" description="Disordered" evidence="1">
    <location>
        <begin position="664"/>
        <end position="721"/>
    </location>
</feature>
<feature type="compositionally biased region" description="Basic and acidic residues" evidence="1">
    <location>
        <begin position="108"/>
        <end position="121"/>
    </location>
</feature>
<organism evidence="2 3">
    <name type="scientific">Dentipellis fragilis</name>
    <dbReference type="NCBI Taxonomy" id="205917"/>
    <lineage>
        <taxon>Eukaryota</taxon>
        <taxon>Fungi</taxon>
        <taxon>Dikarya</taxon>
        <taxon>Basidiomycota</taxon>
        <taxon>Agaricomycotina</taxon>
        <taxon>Agaricomycetes</taxon>
        <taxon>Russulales</taxon>
        <taxon>Hericiaceae</taxon>
        <taxon>Dentipellis</taxon>
    </lineage>
</organism>
<feature type="compositionally biased region" description="Basic and acidic residues" evidence="1">
    <location>
        <begin position="430"/>
        <end position="443"/>
    </location>
</feature>
<feature type="region of interest" description="Disordered" evidence="1">
    <location>
        <begin position="86"/>
        <end position="297"/>
    </location>
</feature>
<reference evidence="2 3" key="1">
    <citation type="submission" date="2019-02" db="EMBL/GenBank/DDBJ databases">
        <title>Genome sequencing of the rare red list fungi Dentipellis fragilis.</title>
        <authorList>
            <person name="Buettner E."/>
            <person name="Kellner H."/>
        </authorList>
    </citation>
    <scope>NUCLEOTIDE SEQUENCE [LARGE SCALE GENOMIC DNA]</scope>
    <source>
        <strain evidence="2 3">DSM 105465</strain>
    </source>
</reference>
<feature type="compositionally biased region" description="Low complexity" evidence="1">
    <location>
        <begin position="25"/>
        <end position="43"/>
    </location>
</feature>
<dbReference type="STRING" id="205917.A0A4Y9YVP4"/>
<sequence length="1138" mass="123723">MSNPTRTLPYPPTKPARRPLHAHSHSTSSTLSSRRTSLPSLHFHPPPSVAPPTSSPIMQQDEENRNADDFQQTYSALSTYTFGAASTSARRNRDADMLSPLAPIPGNDHGDSVEGFSDRTPRPSISHPRNDEDDDEETARRDRAKMRAIDDGGRRPSLPSNVSVAHASLSGHLIGPPASAERRDTSSADEEGDYSARSSTPEGGHEGGALDTDVELEDIAPDTASQNTFGMGSYRPRGSRPYRQPWDLSDSDAESENERRWDIDPAESPGPNLSPVTFSRPRDSDEGSTSTSSGYAQSTLASIAAGRRGSLPIAIPGRGSISDTLSTAPILRDREDSIATLRRPSRSVDDDLRAVNPVLGGTGASEPTTRADWQAFEEDHAPFRPDEIASGSNPLDGIDLNYILGRSSSRRSSNSFMQPLPAPPAKGKGKQREKGKGKAKEGPSLRNNMAEFFGSRSDAESSLTGPASAMADIAPWSMEDPITGRRPSTITVGTVAEDTFAGHVRSADPQGIEELSEWLFRMLESRDPQSRRQNKLQSRENWYCEQVGRIVLQRLEQQGTGEDKPVQQRMRVHHEIDSRCKGNALGGPASVVHKHSRTTAFSIFRRYNIPAPHAAGEPRPPPPPAADPGSGAGTSSVTPLDPMNCILLAAKDVQMEYTNTQSTKMLSTHGLLEDRSHRSRRHGGGGDRSRGRDPTSAGQASTSERRPTPPTVPPVPEVPRVWEVPRLDRRIVDQNALAQSMRPSTASSATDSQAATSSTQSSLDLSRSTESATSHGSTAVVRRMPPLAGPAAGHDSSDSDSDEYRRQPTRTSHAEAFATLDPVTLEQIRANPTSQPSVSSWFRRRRNPTVSRNVQNSITPVNPPWMQLTSRAHQDKNNRTLADLNQSFQEVGLLPAYRKRGSSGIGRTGKTTGSSLLNHVSDDSIFMLLPLWPYETDAQSHAAEPWSPRIYEPELQQRLYLLVYYVGLGKKGKEVASSERKKPRSRSVSGRGEPSGSSNRPKSIYLPNHHATARLVSYSDLNGSGVRLPTRGLSVTGSMTAAISGIPPAALRDVHRDDFVVAFHQKREKGVQIIPDGLEKLGLCKQRPADMMRQQAAPGMQVAEFPDDNEPQPLTAIGRAAVELIWLGCMAVTKFEGH</sequence>
<dbReference type="AlphaFoldDB" id="A0A4Y9YVP4"/>
<accession>A0A4Y9YVP4</accession>
<feature type="compositionally biased region" description="Pro residues" evidence="1">
    <location>
        <begin position="708"/>
        <end position="717"/>
    </location>
</feature>
<evidence type="ECO:0000313" key="3">
    <source>
        <dbReference type="Proteomes" id="UP000298327"/>
    </source>
</evidence>
<comment type="caution">
    <text evidence="2">The sequence shown here is derived from an EMBL/GenBank/DDBJ whole genome shotgun (WGS) entry which is preliminary data.</text>
</comment>
<evidence type="ECO:0000313" key="2">
    <source>
        <dbReference type="EMBL" id="TFY65733.1"/>
    </source>
</evidence>
<dbReference type="EMBL" id="SEOQ01000313">
    <property type="protein sequence ID" value="TFY65733.1"/>
    <property type="molecule type" value="Genomic_DNA"/>
</dbReference>
<evidence type="ECO:0000256" key="1">
    <source>
        <dbReference type="SAM" id="MobiDB-lite"/>
    </source>
</evidence>
<feature type="region of interest" description="Disordered" evidence="1">
    <location>
        <begin position="1"/>
        <end position="72"/>
    </location>
</feature>